<evidence type="ECO:0000313" key="4">
    <source>
        <dbReference type="Proteomes" id="UP000245768"/>
    </source>
</evidence>
<keyword evidence="4" id="KW-1185">Reference proteome</keyword>
<dbReference type="InParanoid" id="A0A316YT62"/>
<gene>
    <name evidence="3" type="ORF">FA10DRAFT_259456</name>
</gene>
<name>A0A316YT62_9BASI</name>
<evidence type="ECO:0000256" key="1">
    <source>
        <dbReference type="SAM" id="Phobius"/>
    </source>
</evidence>
<dbReference type="AlphaFoldDB" id="A0A316YT62"/>
<reference evidence="3 4" key="1">
    <citation type="journal article" date="2018" name="Mol. Biol. Evol.">
        <title>Broad Genomic Sampling Reveals a Smut Pathogenic Ancestry of the Fungal Clade Ustilaginomycotina.</title>
        <authorList>
            <person name="Kijpornyongpan T."/>
            <person name="Mondo S.J."/>
            <person name="Barry K."/>
            <person name="Sandor L."/>
            <person name="Lee J."/>
            <person name="Lipzen A."/>
            <person name="Pangilinan J."/>
            <person name="LaButti K."/>
            <person name="Hainaut M."/>
            <person name="Henrissat B."/>
            <person name="Grigoriev I.V."/>
            <person name="Spatafora J.W."/>
            <person name="Aime M.C."/>
        </authorList>
    </citation>
    <scope>NUCLEOTIDE SEQUENCE [LARGE SCALE GENOMIC DNA]</scope>
    <source>
        <strain evidence="3 4">MCA 4198</strain>
    </source>
</reference>
<evidence type="ECO:0000313" key="3">
    <source>
        <dbReference type="EMBL" id="PWN92226.1"/>
    </source>
</evidence>
<keyword evidence="1" id="KW-0472">Membrane</keyword>
<feature type="signal peptide" evidence="2">
    <location>
        <begin position="1"/>
        <end position="21"/>
    </location>
</feature>
<organism evidence="3 4">
    <name type="scientific">Acaromyces ingoldii</name>
    <dbReference type="NCBI Taxonomy" id="215250"/>
    <lineage>
        <taxon>Eukaryota</taxon>
        <taxon>Fungi</taxon>
        <taxon>Dikarya</taxon>
        <taxon>Basidiomycota</taxon>
        <taxon>Ustilaginomycotina</taxon>
        <taxon>Exobasidiomycetes</taxon>
        <taxon>Exobasidiales</taxon>
        <taxon>Cryptobasidiaceae</taxon>
        <taxon>Acaromyces</taxon>
    </lineage>
</organism>
<dbReference type="EMBL" id="KZ819635">
    <property type="protein sequence ID" value="PWN92226.1"/>
    <property type="molecule type" value="Genomic_DNA"/>
</dbReference>
<dbReference type="RefSeq" id="XP_025379424.1">
    <property type="nucleotide sequence ID" value="XM_025519969.1"/>
</dbReference>
<sequence length="240" mass="27830">MRVRLVITLALALFFLQTCQSHRMRPNEFDRVTYTIVATTVVVFLLAVLYRDWLVWKEILDPQCLRRGNLDPQMRNICKEKNAQVMRRIGGMIERAGKYHRENLRKKANKRKNEKLKWQPDKRFGKRGMPSTSVAWPHEDVFLEDQGRAKLQIMEDAAMDIGPMNSELEGCIHEKVDDATLTAIGDMIEKTDGKAFEGLEPETTDFDTFKTTLLDRGPQLERYMQLFLQSGLGRCLHSLQ</sequence>
<proteinExistence type="predicted"/>
<feature type="transmembrane region" description="Helical" evidence="1">
    <location>
        <begin position="31"/>
        <end position="50"/>
    </location>
</feature>
<accession>A0A316YT62</accession>
<keyword evidence="1" id="KW-0812">Transmembrane</keyword>
<dbReference type="Proteomes" id="UP000245768">
    <property type="component" value="Unassembled WGS sequence"/>
</dbReference>
<keyword evidence="2" id="KW-0732">Signal</keyword>
<dbReference type="GeneID" id="37041885"/>
<keyword evidence="1" id="KW-1133">Transmembrane helix</keyword>
<evidence type="ECO:0000256" key="2">
    <source>
        <dbReference type="SAM" id="SignalP"/>
    </source>
</evidence>
<protein>
    <submittedName>
        <fullName evidence="3">Uncharacterized protein</fullName>
    </submittedName>
</protein>
<feature type="chain" id="PRO_5016356659" evidence="2">
    <location>
        <begin position="22"/>
        <end position="240"/>
    </location>
</feature>